<keyword evidence="1" id="KW-0472">Membrane</keyword>
<protein>
    <submittedName>
        <fullName evidence="2">Uncharacterized protein</fullName>
    </submittedName>
</protein>
<keyword evidence="1" id="KW-0812">Transmembrane</keyword>
<dbReference type="EMBL" id="JAVAIL010000001">
    <property type="protein sequence ID" value="MDP4538826.1"/>
    <property type="molecule type" value="Genomic_DNA"/>
</dbReference>
<keyword evidence="3" id="KW-1185">Reference proteome</keyword>
<gene>
    <name evidence="2" type="ORF">Q9K01_04215</name>
</gene>
<evidence type="ECO:0000256" key="1">
    <source>
        <dbReference type="SAM" id="Phobius"/>
    </source>
</evidence>
<feature type="transmembrane region" description="Helical" evidence="1">
    <location>
        <begin position="6"/>
        <end position="27"/>
    </location>
</feature>
<comment type="caution">
    <text evidence="2">The sequence shown here is derived from an EMBL/GenBank/DDBJ whole genome shotgun (WGS) entry which is preliminary data.</text>
</comment>
<reference evidence="2 3" key="1">
    <citation type="submission" date="2023-08" db="EMBL/GenBank/DDBJ databases">
        <title>genomic of DY56.</title>
        <authorList>
            <person name="Wang Y."/>
        </authorList>
    </citation>
    <scope>NUCLEOTIDE SEQUENCE [LARGE SCALE GENOMIC DNA]</scope>
    <source>
        <strain evidence="2 3">DY56-A-20</strain>
    </source>
</reference>
<name>A0ABT9H6A9_9SPHN</name>
<dbReference type="Proteomes" id="UP001235664">
    <property type="component" value="Unassembled WGS sequence"/>
</dbReference>
<keyword evidence="1" id="KW-1133">Transmembrane helix</keyword>
<dbReference type="RefSeq" id="WP_305928940.1">
    <property type="nucleotide sequence ID" value="NZ_JAVAIL010000001.1"/>
</dbReference>
<organism evidence="2 3">
    <name type="scientific">Qipengyuania benthica</name>
    <dbReference type="NCBI Taxonomy" id="3067651"/>
    <lineage>
        <taxon>Bacteria</taxon>
        <taxon>Pseudomonadati</taxon>
        <taxon>Pseudomonadota</taxon>
        <taxon>Alphaproteobacteria</taxon>
        <taxon>Sphingomonadales</taxon>
        <taxon>Erythrobacteraceae</taxon>
        <taxon>Qipengyuania</taxon>
    </lineage>
</organism>
<proteinExistence type="predicted"/>
<evidence type="ECO:0000313" key="3">
    <source>
        <dbReference type="Proteomes" id="UP001235664"/>
    </source>
</evidence>
<accession>A0ABT9H6A9</accession>
<evidence type="ECO:0000313" key="2">
    <source>
        <dbReference type="EMBL" id="MDP4538826.1"/>
    </source>
</evidence>
<sequence>MLSFGPVEWIASIAVAITMFVVPVWVASRGKTGEARFDADGKVIEDE</sequence>